<protein>
    <submittedName>
        <fullName evidence="1">Uncharacterized protein</fullName>
    </submittedName>
</protein>
<gene>
    <name evidence="1" type="ORF">UFOVP820_25</name>
</gene>
<proteinExistence type="predicted"/>
<evidence type="ECO:0000313" key="1">
    <source>
        <dbReference type="EMBL" id="CAB4165238.1"/>
    </source>
</evidence>
<accession>A0A6J5P7S6</accession>
<name>A0A6J5P7S6_9CAUD</name>
<dbReference type="EMBL" id="LR796771">
    <property type="protein sequence ID" value="CAB4165238.1"/>
    <property type="molecule type" value="Genomic_DNA"/>
</dbReference>
<sequence>MNLKTLTDDEFLNFVESHPIVTSDPVVNEMFRRLEELVDLMSKENDNVRDE</sequence>
<reference evidence="1" key="1">
    <citation type="submission" date="2020-04" db="EMBL/GenBank/DDBJ databases">
        <authorList>
            <person name="Chiriac C."/>
            <person name="Salcher M."/>
            <person name="Ghai R."/>
            <person name="Kavagutti S V."/>
        </authorList>
    </citation>
    <scope>NUCLEOTIDE SEQUENCE</scope>
</reference>
<organism evidence="1">
    <name type="scientific">uncultured Caudovirales phage</name>
    <dbReference type="NCBI Taxonomy" id="2100421"/>
    <lineage>
        <taxon>Viruses</taxon>
        <taxon>Duplodnaviria</taxon>
        <taxon>Heunggongvirae</taxon>
        <taxon>Uroviricota</taxon>
        <taxon>Caudoviricetes</taxon>
        <taxon>Peduoviridae</taxon>
        <taxon>Maltschvirus</taxon>
        <taxon>Maltschvirus maltsch</taxon>
    </lineage>
</organism>